<organism evidence="1 2">
    <name type="scientific">Halobacterium litoreum</name>
    <dbReference type="NCBI Taxonomy" id="2039234"/>
    <lineage>
        <taxon>Archaea</taxon>
        <taxon>Methanobacteriati</taxon>
        <taxon>Methanobacteriota</taxon>
        <taxon>Stenosarchaea group</taxon>
        <taxon>Halobacteria</taxon>
        <taxon>Halobacteriales</taxon>
        <taxon>Halobacteriaceae</taxon>
        <taxon>Halobacterium</taxon>
    </lineage>
</organism>
<dbReference type="Proteomes" id="UP001595660">
    <property type="component" value="Unassembled WGS sequence"/>
</dbReference>
<dbReference type="GeneID" id="69118291"/>
<protein>
    <submittedName>
        <fullName evidence="1">Outer membrane lipoprotein-sorting protein</fullName>
    </submittedName>
</protein>
<evidence type="ECO:0000313" key="2">
    <source>
        <dbReference type="Proteomes" id="UP001595660"/>
    </source>
</evidence>
<dbReference type="EMBL" id="JBHRWN010000002">
    <property type="protein sequence ID" value="MFC3478697.1"/>
    <property type="molecule type" value="Genomic_DNA"/>
</dbReference>
<keyword evidence="1" id="KW-0449">Lipoprotein</keyword>
<sequence length="214" mass="22211">MFTTRNRGAAVAAALVVVSLTAGCIGGLNGGAVDADAVGDRVEQRYAALDGYSATVTRTVEVGDRTTVQRAQVAVDRGDARRVTYRSGPRAGETAVGPADAGPVFDAGVTGGQPATAAGYGALAEALVRTSDVSVERVTTYDGHRTAVVTFTPTANDSARDVTRTVWVDLDRRVPLRVTTSWTTADGREVDVTVAYDDVTLFDSERAASAEVAA</sequence>
<comment type="caution">
    <text evidence="1">The sequence shown here is derived from an EMBL/GenBank/DDBJ whole genome shotgun (WGS) entry which is preliminary data.</text>
</comment>
<accession>A0ABD5NHC7</accession>
<dbReference type="PANTHER" id="PTHR37507:SF2">
    <property type="entry name" value="SPORULATION PROTEIN YDCC"/>
    <property type="match status" value="1"/>
</dbReference>
<dbReference type="InterPro" id="IPR052944">
    <property type="entry name" value="Sporulation_related"/>
</dbReference>
<dbReference type="AlphaFoldDB" id="A0ABD5NHC7"/>
<dbReference type="RefSeq" id="WP_232569943.1">
    <property type="nucleotide sequence ID" value="NZ_CP089466.1"/>
</dbReference>
<name>A0ABD5NHC7_9EURY</name>
<evidence type="ECO:0000313" key="1">
    <source>
        <dbReference type="EMBL" id="MFC3478697.1"/>
    </source>
</evidence>
<dbReference type="PANTHER" id="PTHR37507">
    <property type="entry name" value="SPORULATION PROTEIN YDCC"/>
    <property type="match status" value="1"/>
</dbReference>
<reference evidence="1 2" key="1">
    <citation type="journal article" date="2019" name="Int. J. Syst. Evol. Microbiol.">
        <title>The Global Catalogue of Microorganisms (GCM) 10K type strain sequencing project: providing services to taxonomists for standard genome sequencing and annotation.</title>
        <authorList>
            <consortium name="The Broad Institute Genomics Platform"/>
            <consortium name="The Broad Institute Genome Sequencing Center for Infectious Disease"/>
            <person name="Wu L."/>
            <person name="Ma J."/>
        </authorList>
    </citation>
    <scope>NUCLEOTIDE SEQUENCE [LARGE SCALE GENOMIC DNA]</scope>
    <source>
        <strain evidence="1 2">CGMCC 1.12562</strain>
    </source>
</reference>
<keyword evidence="2" id="KW-1185">Reference proteome</keyword>
<dbReference type="PROSITE" id="PS51257">
    <property type="entry name" value="PROKAR_LIPOPROTEIN"/>
    <property type="match status" value="1"/>
</dbReference>
<gene>
    <name evidence="1" type="ORF">ACFOKC_13280</name>
</gene>
<proteinExistence type="predicted"/>